<dbReference type="Gene3D" id="1.20.1250.20">
    <property type="entry name" value="MFS general substrate transporter like domains"/>
    <property type="match status" value="1"/>
</dbReference>
<feature type="transmembrane region" description="Helical" evidence="7">
    <location>
        <begin position="81"/>
        <end position="99"/>
    </location>
</feature>
<feature type="transmembrane region" description="Helical" evidence="7">
    <location>
        <begin position="140"/>
        <end position="164"/>
    </location>
</feature>
<protein>
    <submittedName>
        <fullName evidence="9">MFS transporter</fullName>
    </submittedName>
</protein>
<evidence type="ECO:0000259" key="8">
    <source>
        <dbReference type="PROSITE" id="PS50850"/>
    </source>
</evidence>
<comment type="subcellular location">
    <subcellularLocation>
        <location evidence="1">Cell membrane</location>
        <topology evidence="1">Multi-pass membrane protein</topology>
    </subcellularLocation>
</comment>
<dbReference type="KEGG" id="sscu:CEP64_13515"/>
<evidence type="ECO:0000313" key="9">
    <source>
        <dbReference type="EMBL" id="ASE35557.1"/>
    </source>
</evidence>
<feature type="transmembrane region" description="Helical" evidence="7">
    <location>
        <begin position="272"/>
        <end position="296"/>
    </location>
</feature>
<keyword evidence="3" id="KW-1003">Cell membrane</keyword>
<accession>A0AAI8DKT2</accession>
<dbReference type="PRINTS" id="PR01036">
    <property type="entry name" value="TCRTETB"/>
</dbReference>
<evidence type="ECO:0000256" key="4">
    <source>
        <dbReference type="ARBA" id="ARBA00022692"/>
    </source>
</evidence>
<dbReference type="PANTHER" id="PTHR42718:SF46">
    <property type="entry name" value="BLR6921 PROTEIN"/>
    <property type="match status" value="1"/>
</dbReference>
<feature type="transmembrane region" description="Helical" evidence="7">
    <location>
        <begin position="12"/>
        <end position="29"/>
    </location>
</feature>
<feature type="transmembrane region" description="Helical" evidence="7">
    <location>
        <begin position="105"/>
        <end position="128"/>
    </location>
</feature>
<evidence type="ECO:0000256" key="2">
    <source>
        <dbReference type="ARBA" id="ARBA00022448"/>
    </source>
</evidence>
<sequence>MSSQQLEHIPKSTMIAAWAIALGAIMPMLDSTMINIAIDDLTKYFDTSLNFIQWGVTGYILAMTVAVPFSGWLMDHLDGKHVYISAVITFGIVSVLTGLSSNIFWFILFRLVQGFSAGIISTLMATLLVKITGQDKIGRVMAIVSIPMILGPILGPVVGGFIIHYISWQWIFYLNIIVMIIITPVMIKRLPSYEPFNKGKRLDWFGIINLSLISITLIYGITHATETASFTNIETVLVLTSSALLIVIYLIYNRVQDYQTVLPTNLFKNRNYAASSTGLFLGNLAIMGPMIIFPLFFQNFKGFNTIEAAIALMPQGIGMLLARPMIGKLTDQYGAKKVIFVSLILSIVASIPFIFVNGNTSIIILSMLLLLRGISVGGILLPFTTNTYADLKDDQLPQAGITINIVENIGSSFGSALIATVVATISIHNHIMAFHIGFLVPAIVFILLLVCWAMIPSKSMKV</sequence>
<feature type="transmembrane region" description="Helical" evidence="7">
    <location>
        <begin position="202"/>
        <end position="221"/>
    </location>
</feature>
<dbReference type="InterPro" id="IPR036259">
    <property type="entry name" value="MFS_trans_sf"/>
</dbReference>
<evidence type="ECO:0000313" key="10">
    <source>
        <dbReference type="Proteomes" id="UP000197058"/>
    </source>
</evidence>
<proteinExistence type="predicted"/>
<name>A0AAI8DKT2_MAMSC</name>
<dbReference type="InterPro" id="IPR020846">
    <property type="entry name" value="MFS_dom"/>
</dbReference>
<feature type="transmembrane region" description="Helical" evidence="7">
    <location>
        <begin position="338"/>
        <end position="356"/>
    </location>
</feature>
<evidence type="ECO:0000256" key="1">
    <source>
        <dbReference type="ARBA" id="ARBA00004651"/>
    </source>
</evidence>
<dbReference type="GO" id="GO:0022857">
    <property type="term" value="F:transmembrane transporter activity"/>
    <property type="evidence" value="ECO:0007669"/>
    <property type="project" value="InterPro"/>
</dbReference>
<dbReference type="Gene3D" id="1.20.1720.10">
    <property type="entry name" value="Multidrug resistance protein D"/>
    <property type="match status" value="1"/>
</dbReference>
<dbReference type="GO" id="GO:0005886">
    <property type="term" value="C:plasma membrane"/>
    <property type="evidence" value="ECO:0007669"/>
    <property type="project" value="UniProtKB-SubCell"/>
</dbReference>
<organism evidence="9 10">
    <name type="scientific">Mammaliicoccus sciuri</name>
    <name type="common">Staphylococcus sciuri</name>
    <dbReference type="NCBI Taxonomy" id="1296"/>
    <lineage>
        <taxon>Bacteria</taxon>
        <taxon>Bacillati</taxon>
        <taxon>Bacillota</taxon>
        <taxon>Bacilli</taxon>
        <taxon>Bacillales</taxon>
        <taxon>Staphylococcaceae</taxon>
        <taxon>Mammaliicoccus</taxon>
    </lineage>
</organism>
<dbReference type="PANTHER" id="PTHR42718">
    <property type="entry name" value="MAJOR FACILITATOR SUPERFAMILY MULTIDRUG TRANSPORTER MFSC"/>
    <property type="match status" value="1"/>
</dbReference>
<keyword evidence="4 7" id="KW-0812">Transmembrane</keyword>
<evidence type="ECO:0000256" key="7">
    <source>
        <dbReference type="SAM" id="Phobius"/>
    </source>
</evidence>
<feature type="transmembrane region" description="Helical" evidence="7">
    <location>
        <begin position="49"/>
        <end position="69"/>
    </location>
</feature>
<feature type="transmembrane region" description="Helical" evidence="7">
    <location>
        <begin position="405"/>
        <end position="427"/>
    </location>
</feature>
<dbReference type="SUPFAM" id="SSF103473">
    <property type="entry name" value="MFS general substrate transporter"/>
    <property type="match status" value="1"/>
</dbReference>
<dbReference type="InterPro" id="IPR004638">
    <property type="entry name" value="EmrB-like"/>
</dbReference>
<feature type="transmembrane region" description="Helical" evidence="7">
    <location>
        <begin position="433"/>
        <end position="455"/>
    </location>
</feature>
<dbReference type="AlphaFoldDB" id="A0AAI8DKT2"/>
<dbReference type="RefSeq" id="WP_084756139.1">
    <property type="nucleotide sequence ID" value="NZ_CP022046.2"/>
</dbReference>
<evidence type="ECO:0000256" key="6">
    <source>
        <dbReference type="ARBA" id="ARBA00023136"/>
    </source>
</evidence>
<dbReference type="EMBL" id="CP022046">
    <property type="protein sequence ID" value="ASE35557.1"/>
    <property type="molecule type" value="Genomic_DNA"/>
</dbReference>
<dbReference type="Pfam" id="PF07690">
    <property type="entry name" value="MFS_1"/>
    <property type="match status" value="1"/>
</dbReference>
<keyword evidence="2" id="KW-0813">Transport</keyword>
<dbReference type="PROSITE" id="PS50850">
    <property type="entry name" value="MFS"/>
    <property type="match status" value="1"/>
</dbReference>
<keyword evidence="5 7" id="KW-1133">Transmembrane helix</keyword>
<feature type="domain" description="Major facilitator superfamily (MFS) profile" evidence="8">
    <location>
        <begin position="16"/>
        <end position="459"/>
    </location>
</feature>
<dbReference type="NCBIfam" id="TIGR00711">
    <property type="entry name" value="efflux_EmrB"/>
    <property type="match status" value="1"/>
</dbReference>
<feature type="transmembrane region" description="Helical" evidence="7">
    <location>
        <begin position="170"/>
        <end position="190"/>
    </location>
</feature>
<evidence type="ECO:0000256" key="3">
    <source>
        <dbReference type="ARBA" id="ARBA00022475"/>
    </source>
</evidence>
<evidence type="ECO:0000256" key="5">
    <source>
        <dbReference type="ARBA" id="ARBA00022989"/>
    </source>
</evidence>
<keyword evidence="6 7" id="KW-0472">Membrane</keyword>
<gene>
    <name evidence="9" type="ORF">CEP64_13515</name>
</gene>
<reference evidence="10" key="1">
    <citation type="submission" date="2017-06" db="EMBL/GenBank/DDBJ databases">
        <title>FDA dAtabase for Regulatory Grade micrObial Sequences (FDA-ARGOS): Supporting development and validation of Infectious Disease Dx tests.</title>
        <authorList>
            <person name="Campos J."/>
            <person name="Goldberg B."/>
            <person name="Tallon L."/>
            <person name="Sadzewicz L."/>
            <person name="Sengamalay N."/>
            <person name="Ott S."/>
            <person name="Godinez A."/>
            <person name="Nagaraj S."/>
            <person name="Vavikolanu K."/>
            <person name="Vyas G."/>
            <person name="Nadendla S."/>
            <person name="Aluvathingal J."/>
            <person name="Geyer C."/>
            <person name="Nandy P."/>
            <person name="Hobson J."/>
            <person name="Sichtig H."/>
        </authorList>
    </citation>
    <scope>NUCLEOTIDE SEQUENCE [LARGE SCALE GENOMIC DNA]</scope>
    <source>
        <strain evidence="10">FDAARGOS_285</strain>
    </source>
</reference>
<feature type="transmembrane region" description="Helical" evidence="7">
    <location>
        <begin position="362"/>
        <end position="384"/>
    </location>
</feature>
<dbReference type="Proteomes" id="UP000197058">
    <property type="component" value="Chromosome"/>
</dbReference>
<dbReference type="InterPro" id="IPR011701">
    <property type="entry name" value="MFS"/>
</dbReference>
<feature type="transmembrane region" description="Helical" evidence="7">
    <location>
        <begin position="233"/>
        <end position="252"/>
    </location>
</feature>